<reference evidence="1" key="1">
    <citation type="submission" date="2021-01" db="EMBL/GenBank/DDBJ databases">
        <authorList>
            <consortium name="Genoscope - CEA"/>
            <person name="William W."/>
        </authorList>
    </citation>
    <scope>NUCLEOTIDE SEQUENCE</scope>
</reference>
<evidence type="ECO:0000313" key="1">
    <source>
        <dbReference type="EMBL" id="CAD8201685.1"/>
    </source>
</evidence>
<dbReference type="Proteomes" id="UP000683925">
    <property type="component" value="Unassembled WGS sequence"/>
</dbReference>
<dbReference type="AlphaFoldDB" id="A0A8S1XKI8"/>
<accession>A0A8S1XKI8</accession>
<organism evidence="1 2">
    <name type="scientific">Paramecium octaurelia</name>
    <dbReference type="NCBI Taxonomy" id="43137"/>
    <lineage>
        <taxon>Eukaryota</taxon>
        <taxon>Sar</taxon>
        <taxon>Alveolata</taxon>
        <taxon>Ciliophora</taxon>
        <taxon>Intramacronucleata</taxon>
        <taxon>Oligohymenophorea</taxon>
        <taxon>Peniculida</taxon>
        <taxon>Parameciidae</taxon>
        <taxon>Paramecium</taxon>
    </lineage>
</organism>
<gene>
    <name evidence="1" type="ORF">POCTA_138.1.T1250083</name>
</gene>
<proteinExistence type="predicted"/>
<sequence length="41" mass="5057">MIRTFGIIQFTFNFTSFYRIQCFQSDEKQHCFIFCLTLQPR</sequence>
<comment type="caution">
    <text evidence="1">The sequence shown here is derived from an EMBL/GenBank/DDBJ whole genome shotgun (WGS) entry which is preliminary data.</text>
</comment>
<evidence type="ECO:0000313" key="2">
    <source>
        <dbReference type="Proteomes" id="UP000683925"/>
    </source>
</evidence>
<name>A0A8S1XKI8_PAROT</name>
<keyword evidence="2" id="KW-1185">Reference proteome</keyword>
<protein>
    <submittedName>
        <fullName evidence="1">Uncharacterized protein</fullName>
    </submittedName>
</protein>
<dbReference type="EMBL" id="CAJJDP010000125">
    <property type="protein sequence ID" value="CAD8201685.1"/>
    <property type="molecule type" value="Genomic_DNA"/>
</dbReference>